<dbReference type="Pfam" id="PF00295">
    <property type="entry name" value="Glyco_hydro_28"/>
    <property type="match status" value="1"/>
</dbReference>
<proteinExistence type="inferred from homology"/>
<comment type="subcellular location">
    <subcellularLocation>
        <location evidence="1">Secreted</location>
    </subcellularLocation>
</comment>
<evidence type="ECO:0000313" key="18">
    <source>
        <dbReference type="Proteomes" id="UP000193986"/>
    </source>
</evidence>
<evidence type="ECO:0000256" key="4">
    <source>
        <dbReference type="ARBA" id="ARBA00022729"/>
    </source>
</evidence>
<evidence type="ECO:0000256" key="1">
    <source>
        <dbReference type="ARBA" id="ARBA00004613"/>
    </source>
</evidence>
<name>A0A1Y2BG26_9TREE</name>
<evidence type="ECO:0000256" key="16">
    <source>
        <dbReference type="SAM" id="SignalP"/>
    </source>
</evidence>
<keyword evidence="9 15" id="KW-0326">Glycosidase</keyword>
<dbReference type="GO" id="GO:0047911">
    <property type="term" value="F:galacturan 1,4-alpha-galacturonidase activity"/>
    <property type="evidence" value="ECO:0007669"/>
    <property type="project" value="UniProtKB-EC"/>
</dbReference>
<keyword evidence="6" id="KW-1015">Disulfide bond</keyword>
<evidence type="ECO:0000256" key="12">
    <source>
        <dbReference type="ARBA" id="ARBA00037312"/>
    </source>
</evidence>
<evidence type="ECO:0000256" key="9">
    <source>
        <dbReference type="ARBA" id="ARBA00023295"/>
    </source>
</evidence>
<evidence type="ECO:0000256" key="8">
    <source>
        <dbReference type="ARBA" id="ARBA00023277"/>
    </source>
</evidence>
<evidence type="ECO:0000313" key="17">
    <source>
        <dbReference type="EMBL" id="ORY33759.1"/>
    </source>
</evidence>
<keyword evidence="8" id="KW-0119">Carbohydrate metabolism</keyword>
<keyword evidence="11" id="KW-0624">Polysaccharide degradation</keyword>
<dbReference type="Proteomes" id="UP000193986">
    <property type="component" value="Unassembled WGS sequence"/>
</dbReference>
<dbReference type="PANTHER" id="PTHR31736">
    <property type="match status" value="1"/>
</dbReference>
<evidence type="ECO:0000256" key="10">
    <source>
        <dbReference type="ARBA" id="ARBA00023316"/>
    </source>
</evidence>
<evidence type="ECO:0000256" key="6">
    <source>
        <dbReference type="ARBA" id="ARBA00023157"/>
    </source>
</evidence>
<organism evidence="17 18">
    <name type="scientific">Naematelia encephala</name>
    <dbReference type="NCBI Taxonomy" id="71784"/>
    <lineage>
        <taxon>Eukaryota</taxon>
        <taxon>Fungi</taxon>
        <taxon>Dikarya</taxon>
        <taxon>Basidiomycota</taxon>
        <taxon>Agaricomycotina</taxon>
        <taxon>Tremellomycetes</taxon>
        <taxon>Tremellales</taxon>
        <taxon>Naemateliaceae</taxon>
        <taxon>Naematelia</taxon>
    </lineage>
</organism>
<evidence type="ECO:0000256" key="5">
    <source>
        <dbReference type="ARBA" id="ARBA00022801"/>
    </source>
</evidence>
<dbReference type="GO" id="GO:0071555">
    <property type="term" value="P:cell wall organization"/>
    <property type="evidence" value="ECO:0007669"/>
    <property type="project" value="UniProtKB-KW"/>
</dbReference>
<keyword evidence="4 16" id="KW-0732">Signal</keyword>
<comment type="catalytic activity">
    <reaction evidence="14">
        <text>[(1-&gt;4)-alpha-D-galacturonosyl](n) + H2O = alpha-D-galacturonate + [(1-&gt;4)-alpha-D-galacturonosyl](n-1)</text>
        <dbReference type="Rhea" id="RHEA:14117"/>
        <dbReference type="Rhea" id="RHEA-COMP:14570"/>
        <dbReference type="Rhea" id="RHEA-COMP:14572"/>
        <dbReference type="ChEBI" id="CHEBI:15377"/>
        <dbReference type="ChEBI" id="CHEBI:58658"/>
        <dbReference type="ChEBI" id="CHEBI:140523"/>
        <dbReference type="EC" id="3.2.1.67"/>
    </reaction>
</comment>
<evidence type="ECO:0000256" key="13">
    <source>
        <dbReference type="ARBA" id="ARBA00038933"/>
    </source>
</evidence>
<keyword evidence="18" id="KW-1185">Reference proteome</keyword>
<evidence type="ECO:0000256" key="15">
    <source>
        <dbReference type="RuleBase" id="RU361169"/>
    </source>
</evidence>
<comment type="similarity">
    <text evidence="2 15">Belongs to the glycosyl hydrolase 28 family.</text>
</comment>
<protein>
    <recommendedName>
        <fullName evidence="13">galacturonan 1,4-alpha-galacturonidase</fullName>
        <ecNumber evidence="13">3.2.1.67</ecNumber>
    </recommendedName>
</protein>
<evidence type="ECO:0000256" key="14">
    <source>
        <dbReference type="ARBA" id="ARBA00048766"/>
    </source>
</evidence>
<dbReference type="GO" id="GO:0005576">
    <property type="term" value="C:extracellular region"/>
    <property type="evidence" value="ECO:0007669"/>
    <property type="project" value="UniProtKB-SubCell"/>
</dbReference>
<keyword evidence="10" id="KW-0961">Cell wall biogenesis/degradation</keyword>
<keyword evidence="5 15" id="KW-0378">Hydrolase</keyword>
<evidence type="ECO:0000256" key="2">
    <source>
        <dbReference type="ARBA" id="ARBA00008834"/>
    </source>
</evidence>
<accession>A0A1Y2BG26</accession>
<evidence type="ECO:0000256" key="11">
    <source>
        <dbReference type="ARBA" id="ARBA00023326"/>
    </source>
</evidence>
<evidence type="ECO:0000256" key="7">
    <source>
        <dbReference type="ARBA" id="ARBA00023180"/>
    </source>
</evidence>
<dbReference type="GO" id="GO:0004650">
    <property type="term" value="F:polygalacturonase activity"/>
    <property type="evidence" value="ECO:0007669"/>
    <property type="project" value="InterPro"/>
</dbReference>
<comment type="function">
    <text evidence="12">Specific in hydrolyzing the terminal glycosidic bond of polygalacturonic acid and oligogalacturonates.</text>
</comment>
<evidence type="ECO:0000256" key="3">
    <source>
        <dbReference type="ARBA" id="ARBA00022525"/>
    </source>
</evidence>
<dbReference type="PANTHER" id="PTHR31736:SF12">
    <property type="entry name" value="EXO-POLYGALACTURONASE, PUTATIVE-RELATED"/>
    <property type="match status" value="1"/>
</dbReference>
<dbReference type="AlphaFoldDB" id="A0A1Y2BG26"/>
<dbReference type="SUPFAM" id="SSF51126">
    <property type="entry name" value="Pectin lyase-like"/>
    <property type="match status" value="1"/>
</dbReference>
<feature type="signal peptide" evidence="16">
    <location>
        <begin position="1"/>
        <end position="17"/>
    </location>
</feature>
<dbReference type="Gene3D" id="2.160.20.10">
    <property type="entry name" value="Single-stranded right-handed beta-helix, Pectin lyase-like"/>
    <property type="match status" value="1"/>
</dbReference>
<dbReference type="InterPro" id="IPR000743">
    <property type="entry name" value="Glyco_hydro_28"/>
</dbReference>
<comment type="caution">
    <text evidence="17">The sequence shown here is derived from an EMBL/GenBank/DDBJ whole genome shotgun (WGS) entry which is preliminary data.</text>
</comment>
<sequence length="477" mass="52699">MMLRALSALACLVPALAGVIDLSLGSTEHVLNSVGHLHFGHPLSASALEVTQYYYDPAAGYARKLCSLKSLGEGEDDTDNFLEAVKECGKGGVVRLPDANYTISRPIIIELEHSTLDVHGWISFTQDVQYWIDNRIEFPFQNQSLAFIIRGHDYTLDGNDKGGINGGGQAWYDYARDFGNKFGRPMSLAIEKSKNVVIKNWSIIQPQFWALITIESENILIKDFYVNATSYNPESASDDKNWLQNTDGTDTYKTHNVTFENFVYQGGDDCIALKPNSTMITARNVSCYGGTGIAFGSIAQYPGVLDIIQDVHLEDIRLYPSSQCLGYQGVYFKSWISQSYGIPPNGGGGGYGYCKNVTVKDVYMEDIMHPIAVDTTLTYLPDVKGGADIPSSTFSWYDIHLSNFTGNGSGNRLVWMDCSKLRPCHGWTFDHIDLKPGKDDHPEISYVCNNFLLDGTEGLNQCHPSNSTLETDNGGTL</sequence>
<dbReference type="EC" id="3.2.1.67" evidence="13"/>
<dbReference type="InterPro" id="IPR011050">
    <property type="entry name" value="Pectin_lyase_fold/virulence"/>
</dbReference>
<dbReference type="EMBL" id="MCFC01000005">
    <property type="protein sequence ID" value="ORY33759.1"/>
    <property type="molecule type" value="Genomic_DNA"/>
</dbReference>
<gene>
    <name evidence="17" type="ORF">BCR39DRAFT_519092</name>
</gene>
<dbReference type="STRING" id="71784.A0A1Y2BG26"/>
<dbReference type="OrthoDB" id="187139at2759"/>
<dbReference type="InterPro" id="IPR012334">
    <property type="entry name" value="Pectin_lyas_fold"/>
</dbReference>
<keyword evidence="7" id="KW-0325">Glycoprotein</keyword>
<dbReference type="GO" id="GO:0000272">
    <property type="term" value="P:polysaccharide catabolic process"/>
    <property type="evidence" value="ECO:0007669"/>
    <property type="project" value="UniProtKB-KW"/>
</dbReference>
<reference evidence="17 18" key="1">
    <citation type="submission" date="2016-07" db="EMBL/GenBank/DDBJ databases">
        <title>Pervasive Adenine N6-methylation of Active Genes in Fungi.</title>
        <authorList>
            <consortium name="DOE Joint Genome Institute"/>
            <person name="Mondo S.J."/>
            <person name="Dannebaum R.O."/>
            <person name="Kuo R.C."/>
            <person name="Labutti K."/>
            <person name="Haridas S."/>
            <person name="Kuo A."/>
            <person name="Salamov A."/>
            <person name="Ahrendt S.R."/>
            <person name="Lipzen A."/>
            <person name="Sullivan W."/>
            <person name="Andreopoulos W.B."/>
            <person name="Clum A."/>
            <person name="Lindquist E."/>
            <person name="Daum C."/>
            <person name="Ramamoorthy G.K."/>
            <person name="Gryganskyi A."/>
            <person name="Culley D."/>
            <person name="Magnuson J.K."/>
            <person name="James T.Y."/>
            <person name="O'Malley M.A."/>
            <person name="Stajich J.E."/>
            <person name="Spatafora J.W."/>
            <person name="Visel A."/>
            <person name="Grigoriev I.V."/>
        </authorList>
    </citation>
    <scope>NUCLEOTIDE SEQUENCE [LARGE SCALE GENOMIC DNA]</scope>
    <source>
        <strain evidence="17 18">68-887.2</strain>
    </source>
</reference>
<dbReference type="InParanoid" id="A0A1Y2BG26"/>
<keyword evidence="3" id="KW-0964">Secreted</keyword>
<feature type="chain" id="PRO_5012440659" description="galacturonan 1,4-alpha-galacturonidase" evidence="16">
    <location>
        <begin position="18"/>
        <end position="477"/>
    </location>
</feature>